<proteinExistence type="predicted"/>
<gene>
    <name evidence="1" type="ORF">A2367_03705</name>
</gene>
<dbReference type="Proteomes" id="UP000179812">
    <property type="component" value="Unassembled WGS sequence"/>
</dbReference>
<dbReference type="InterPro" id="IPR036440">
    <property type="entry name" value="Peptidase_C15-like_sf"/>
</dbReference>
<protein>
    <recommendedName>
        <fullName evidence="3">Pyrrolidone-carboxylate peptidase</fullName>
    </recommendedName>
</protein>
<comment type="caution">
    <text evidence="1">The sequence shown here is derived from an EMBL/GenBank/DDBJ whole genome shotgun (WGS) entry which is preliminary data.</text>
</comment>
<organism evidence="1 2">
    <name type="scientific">Candidatus Shapirobacteria bacterium RIFOXYB1_FULL_38_38</name>
    <dbReference type="NCBI Taxonomy" id="1802151"/>
    <lineage>
        <taxon>Bacteria</taxon>
        <taxon>Candidatus Shapironibacteriota</taxon>
    </lineage>
</organism>
<dbReference type="AlphaFoldDB" id="A0A1F7SQL0"/>
<name>A0A1F7SQL0_9BACT</name>
<dbReference type="SUPFAM" id="SSF53182">
    <property type="entry name" value="Pyrrolidone carboxyl peptidase (pyroglutamate aminopeptidase)"/>
    <property type="match status" value="1"/>
</dbReference>
<dbReference type="EMBL" id="MGDL01000052">
    <property type="protein sequence ID" value="OGL56075.1"/>
    <property type="molecule type" value="Genomic_DNA"/>
</dbReference>
<accession>A0A1F7SQL0</accession>
<reference evidence="1 2" key="1">
    <citation type="journal article" date="2016" name="Nat. Commun.">
        <title>Thousands of microbial genomes shed light on interconnected biogeochemical processes in an aquifer system.</title>
        <authorList>
            <person name="Anantharaman K."/>
            <person name="Brown C.T."/>
            <person name="Hug L.A."/>
            <person name="Sharon I."/>
            <person name="Castelle C.J."/>
            <person name="Probst A.J."/>
            <person name="Thomas B.C."/>
            <person name="Singh A."/>
            <person name="Wilkins M.J."/>
            <person name="Karaoz U."/>
            <person name="Brodie E.L."/>
            <person name="Williams K.H."/>
            <person name="Hubbard S.S."/>
            <person name="Banfield J.F."/>
        </authorList>
    </citation>
    <scope>NUCLEOTIDE SEQUENCE [LARGE SCALE GENOMIC DNA]</scope>
</reference>
<dbReference type="Gene3D" id="3.40.630.20">
    <property type="entry name" value="Peptidase C15, pyroglutamyl peptidase I-like"/>
    <property type="match status" value="1"/>
</dbReference>
<evidence type="ECO:0000313" key="2">
    <source>
        <dbReference type="Proteomes" id="UP000179812"/>
    </source>
</evidence>
<evidence type="ECO:0000313" key="1">
    <source>
        <dbReference type="EMBL" id="OGL56075.1"/>
    </source>
</evidence>
<sequence>MPPCQGGIKGGLIRFHPKDFFQKYIRNNKYDLIIGLGDYYGNISKIKIETQARNAYDNRSIYEFAPINLELSLPSLDLVDPQKFIISENMGTYNCNYIAFEIQRWINDHSPASKQLFFHLP</sequence>
<evidence type="ECO:0008006" key="3">
    <source>
        <dbReference type="Google" id="ProtNLM"/>
    </source>
</evidence>